<protein>
    <recommendedName>
        <fullName evidence="4">RRM domain-containing protein</fullName>
    </recommendedName>
</protein>
<keyword evidence="6" id="KW-1185">Reference proteome</keyword>
<dbReference type="EMBL" id="JASNWA010000007">
    <property type="protein sequence ID" value="KAK3172488.1"/>
    <property type="molecule type" value="Genomic_DNA"/>
</dbReference>
<evidence type="ECO:0000256" key="3">
    <source>
        <dbReference type="SAM" id="MobiDB-lite"/>
    </source>
</evidence>
<dbReference type="InterPro" id="IPR035979">
    <property type="entry name" value="RBD_domain_sf"/>
</dbReference>
<dbReference type="InterPro" id="IPR000504">
    <property type="entry name" value="RRM_dom"/>
</dbReference>
<dbReference type="InterPro" id="IPR034772">
    <property type="entry name" value="CPSF6/7"/>
</dbReference>
<feature type="compositionally biased region" description="Polar residues" evidence="3">
    <location>
        <begin position="216"/>
        <end position="230"/>
    </location>
</feature>
<feature type="compositionally biased region" description="Polar residues" evidence="3">
    <location>
        <begin position="37"/>
        <end position="62"/>
    </location>
</feature>
<feature type="compositionally biased region" description="Low complexity" evidence="3">
    <location>
        <begin position="11"/>
        <end position="24"/>
    </location>
</feature>
<organism evidence="5 6">
    <name type="scientific">Lepraria neglecta</name>
    <dbReference type="NCBI Taxonomy" id="209136"/>
    <lineage>
        <taxon>Eukaryota</taxon>
        <taxon>Fungi</taxon>
        <taxon>Dikarya</taxon>
        <taxon>Ascomycota</taxon>
        <taxon>Pezizomycotina</taxon>
        <taxon>Lecanoromycetes</taxon>
        <taxon>OSLEUM clade</taxon>
        <taxon>Lecanoromycetidae</taxon>
        <taxon>Lecanorales</taxon>
        <taxon>Lecanorineae</taxon>
        <taxon>Stereocaulaceae</taxon>
        <taxon>Lepraria</taxon>
    </lineage>
</organism>
<proteinExistence type="inferred from homology"/>
<dbReference type="InterPro" id="IPR012677">
    <property type="entry name" value="Nucleotide-bd_a/b_plait_sf"/>
</dbReference>
<dbReference type="PROSITE" id="PS50102">
    <property type="entry name" value="RRM"/>
    <property type="match status" value="1"/>
</dbReference>
<dbReference type="GO" id="GO:0003723">
    <property type="term" value="F:RNA binding"/>
    <property type="evidence" value="ECO:0007669"/>
    <property type="project" value="UniProtKB-UniRule"/>
</dbReference>
<comment type="similarity">
    <text evidence="1">Belongs to the RRM CPSF6/7 family.</text>
</comment>
<sequence length="403" mass="42643">MAENEEDTFDIDIYGDGGQDYQQDGTDDAMKAEDTSDPTSPATITATDAAPSGQTDPSTNPAVKQENGHGGNDVAQKIASTDESAPDPVHLPKQAPQTQGLKRKDGADDRYVDPGATTALFVSELHWWVNDDDIRGWANQAQCEDELEEITFSEHKVNGKSKGQAYVLFKSPQAATAAKQRIESFGEGQQYTKKFTVSYTNPYTNPFKTLPKDGPQRNSGPSNNNRSTTAAYGGGGTGMTGMQSQNMGYNNSGGYRGNRGGGYNNRGGMNTMGGYNRGGFQQSMTGGFQGGFQGSPMGGMQPYGGFQNRGGMAGGMRGSPMGMRGGRGGISNGMMGMPMNGMGMGAMGGMGMNMPQMAGGMGIQGNQTHFNPAFFPQQNQGQQGSASPDANWNPHGAKRTRQE</sequence>
<feature type="compositionally biased region" description="Acidic residues" evidence="3">
    <location>
        <begin position="1"/>
        <end position="10"/>
    </location>
</feature>
<dbReference type="PANTHER" id="PTHR23204">
    <property type="entry name" value="CLEAVAGE AND POLYADENYLATION SPECIFIC FACTOR"/>
    <property type="match status" value="1"/>
</dbReference>
<comment type="caution">
    <text evidence="5">The sequence shown here is derived from an EMBL/GenBank/DDBJ whole genome shotgun (WGS) entry which is preliminary data.</text>
</comment>
<feature type="region of interest" description="Disordered" evidence="3">
    <location>
        <begin position="365"/>
        <end position="403"/>
    </location>
</feature>
<evidence type="ECO:0000313" key="5">
    <source>
        <dbReference type="EMBL" id="KAK3172488.1"/>
    </source>
</evidence>
<dbReference type="Proteomes" id="UP001276659">
    <property type="component" value="Unassembled WGS sequence"/>
</dbReference>
<dbReference type="GO" id="GO:0006397">
    <property type="term" value="P:mRNA processing"/>
    <property type="evidence" value="ECO:0007669"/>
    <property type="project" value="UniProtKB-KW"/>
</dbReference>
<dbReference type="GO" id="GO:0005634">
    <property type="term" value="C:nucleus"/>
    <property type="evidence" value="ECO:0007669"/>
    <property type="project" value="UniProtKB-SubCell"/>
</dbReference>
<feature type="region of interest" description="Disordered" evidence="3">
    <location>
        <begin position="202"/>
        <end position="253"/>
    </location>
</feature>
<feature type="region of interest" description="Disordered" evidence="3">
    <location>
        <begin position="1"/>
        <end position="109"/>
    </location>
</feature>
<dbReference type="AlphaFoldDB" id="A0AAD9Z7X4"/>
<dbReference type="SUPFAM" id="SSF54928">
    <property type="entry name" value="RNA-binding domain, RBD"/>
    <property type="match status" value="1"/>
</dbReference>
<accession>A0AAD9Z7X4</accession>
<name>A0AAD9Z7X4_9LECA</name>
<reference evidence="5" key="1">
    <citation type="submission" date="2022-11" db="EMBL/GenBank/DDBJ databases">
        <title>Chromosomal genome sequence assembly and mating type (MAT) locus characterization of the leprose asexual lichenized fungus Lepraria neglecta (Nyl.) Erichsen.</title>
        <authorList>
            <person name="Allen J.L."/>
            <person name="Pfeffer B."/>
        </authorList>
    </citation>
    <scope>NUCLEOTIDE SEQUENCE</scope>
    <source>
        <strain evidence="5">Allen 5258</strain>
    </source>
</reference>
<keyword evidence="2" id="KW-0694">RNA-binding</keyword>
<gene>
    <name evidence="5" type="ORF">OEA41_005810</name>
</gene>
<dbReference type="Gene3D" id="3.30.70.330">
    <property type="match status" value="1"/>
</dbReference>
<evidence type="ECO:0000259" key="4">
    <source>
        <dbReference type="PROSITE" id="PS50102"/>
    </source>
</evidence>
<dbReference type="SMART" id="SM00360">
    <property type="entry name" value="RRM"/>
    <property type="match status" value="1"/>
</dbReference>
<feature type="compositionally biased region" description="Low complexity" evidence="3">
    <location>
        <begin position="240"/>
        <end position="253"/>
    </location>
</feature>
<feature type="domain" description="RRM" evidence="4">
    <location>
        <begin position="118"/>
        <end position="202"/>
    </location>
</feature>
<evidence type="ECO:0000256" key="1">
    <source>
        <dbReference type="ARBA" id="ARBA00006265"/>
    </source>
</evidence>
<evidence type="ECO:0000256" key="2">
    <source>
        <dbReference type="PROSITE-ProRule" id="PRU00176"/>
    </source>
</evidence>
<feature type="compositionally biased region" description="Polar residues" evidence="3">
    <location>
        <begin position="365"/>
        <end position="390"/>
    </location>
</feature>
<evidence type="ECO:0000313" key="6">
    <source>
        <dbReference type="Proteomes" id="UP001276659"/>
    </source>
</evidence>